<name>A0A9D9IBN8_9SPIO</name>
<reference evidence="7" key="2">
    <citation type="journal article" date="2021" name="PeerJ">
        <title>Extensive microbial diversity within the chicken gut microbiome revealed by metagenomics and culture.</title>
        <authorList>
            <person name="Gilroy R."/>
            <person name="Ravi A."/>
            <person name="Getino M."/>
            <person name="Pursley I."/>
            <person name="Horton D.L."/>
            <person name="Alikhan N.F."/>
            <person name="Baker D."/>
            <person name="Gharbi K."/>
            <person name="Hall N."/>
            <person name="Watson M."/>
            <person name="Adriaenssens E.M."/>
            <person name="Foster-Nyarko E."/>
            <person name="Jarju S."/>
            <person name="Secka A."/>
            <person name="Antonio M."/>
            <person name="Oren A."/>
            <person name="Chaudhuri R.R."/>
            <person name="La Ragione R."/>
            <person name="Hildebrand F."/>
            <person name="Pallen M.J."/>
        </authorList>
    </citation>
    <scope>NUCLEOTIDE SEQUENCE</scope>
    <source>
        <strain evidence="7">14700</strain>
    </source>
</reference>
<comment type="subcellular location">
    <subcellularLocation>
        <location evidence="1">Cell membrane</location>
        <topology evidence="1">Multi-pass membrane protein</topology>
    </subcellularLocation>
</comment>
<evidence type="ECO:0000256" key="6">
    <source>
        <dbReference type="SAM" id="Phobius"/>
    </source>
</evidence>
<proteinExistence type="predicted"/>
<feature type="transmembrane region" description="Helical" evidence="6">
    <location>
        <begin position="33"/>
        <end position="55"/>
    </location>
</feature>
<dbReference type="PANTHER" id="PTHR43823">
    <property type="entry name" value="SPORULATION PROTEIN YKVU"/>
    <property type="match status" value="1"/>
</dbReference>
<evidence type="ECO:0000256" key="1">
    <source>
        <dbReference type="ARBA" id="ARBA00004651"/>
    </source>
</evidence>
<accession>A0A9D9IBN8</accession>
<keyword evidence="5 6" id="KW-0472">Membrane</keyword>
<keyword evidence="4 6" id="KW-1133">Transmembrane helix</keyword>
<dbReference type="InterPro" id="IPR051327">
    <property type="entry name" value="MATE_MepA_subfamily"/>
</dbReference>
<dbReference type="AlphaFoldDB" id="A0A9D9IBN8"/>
<keyword evidence="3 6" id="KW-0812">Transmembrane</keyword>
<evidence type="ECO:0000256" key="2">
    <source>
        <dbReference type="ARBA" id="ARBA00022475"/>
    </source>
</evidence>
<dbReference type="GO" id="GO:0005886">
    <property type="term" value="C:plasma membrane"/>
    <property type="evidence" value="ECO:0007669"/>
    <property type="project" value="UniProtKB-SubCell"/>
</dbReference>
<comment type="caution">
    <text evidence="7">The sequence shown here is derived from an EMBL/GenBank/DDBJ whole genome shotgun (WGS) entry which is preliminary data.</text>
</comment>
<dbReference type="EMBL" id="JADIMF010000035">
    <property type="protein sequence ID" value="MBO8468596.1"/>
    <property type="molecule type" value="Genomic_DNA"/>
</dbReference>
<feature type="transmembrane region" description="Helical" evidence="6">
    <location>
        <begin position="118"/>
        <end position="139"/>
    </location>
</feature>
<evidence type="ECO:0000313" key="8">
    <source>
        <dbReference type="Proteomes" id="UP000810292"/>
    </source>
</evidence>
<dbReference type="Pfam" id="PF01554">
    <property type="entry name" value="MatE"/>
    <property type="match status" value="1"/>
</dbReference>
<dbReference type="GO" id="GO:0015297">
    <property type="term" value="F:antiporter activity"/>
    <property type="evidence" value="ECO:0007669"/>
    <property type="project" value="InterPro"/>
</dbReference>
<sequence>MGIGIPAAIANMMQSFTAVMTNQYLLPYGNDKIAAMGIVLKVSMIALLILTGLAFGGQPLYGYYFGRGDKKRLSELFRFTLVFILSVAVVLTVLIIVLSPFLMGIFMDAENIIKDGTFMLRAQVITMPLVALVLLFTIIFQSAGKVAGSFVLSISRQGVIFLIVLVIGNIFAGYIGVMATQAVSDIITSLIAIILFRVQLSGTFRWKSR</sequence>
<protein>
    <submittedName>
        <fullName evidence="7">Uncharacterized protein</fullName>
    </submittedName>
</protein>
<evidence type="ECO:0000256" key="5">
    <source>
        <dbReference type="ARBA" id="ARBA00023136"/>
    </source>
</evidence>
<feature type="transmembrane region" description="Helical" evidence="6">
    <location>
        <begin position="186"/>
        <end position="206"/>
    </location>
</feature>
<evidence type="ECO:0000256" key="3">
    <source>
        <dbReference type="ARBA" id="ARBA00022692"/>
    </source>
</evidence>
<dbReference type="InterPro" id="IPR002528">
    <property type="entry name" value="MATE_fam"/>
</dbReference>
<feature type="transmembrane region" description="Helical" evidence="6">
    <location>
        <begin position="159"/>
        <end position="180"/>
    </location>
</feature>
<reference evidence="7" key="1">
    <citation type="submission" date="2020-10" db="EMBL/GenBank/DDBJ databases">
        <authorList>
            <person name="Gilroy R."/>
        </authorList>
    </citation>
    <scope>NUCLEOTIDE SEQUENCE</scope>
    <source>
        <strain evidence="7">14700</strain>
    </source>
</reference>
<evidence type="ECO:0000313" key="7">
    <source>
        <dbReference type="EMBL" id="MBO8468596.1"/>
    </source>
</evidence>
<gene>
    <name evidence="7" type="ORF">IAA72_02275</name>
</gene>
<feature type="transmembrane region" description="Helical" evidence="6">
    <location>
        <begin position="76"/>
        <end position="98"/>
    </location>
</feature>
<organism evidence="7 8">
    <name type="scientific">Candidatus Ornithospirochaeta stercoravium</name>
    <dbReference type="NCBI Taxonomy" id="2840897"/>
    <lineage>
        <taxon>Bacteria</taxon>
        <taxon>Pseudomonadati</taxon>
        <taxon>Spirochaetota</taxon>
        <taxon>Spirochaetia</taxon>
        <taxon>Spirochaetales</taxon>
        <taxon>Spirochaetaceae</taxon>
        <taxon>Spirochaetaceae incertae sedis</taxon>
        <taxon>Candidatus Ornithospirochaeta</taxon>
    </lineage>
</organism>
<dbReference type="GO" id="GO:0042910">
    <property type="term" value="F:xenobiotic transmembrane transporter activity"/>
    <property type="evidence" value="ECO:0007669"/>
    <property type="project" value="InterPro"/>
</dbReference>
<evidence type="ECO:0000256" key="4">
    <source>
        <dbReference type="ARBA" id="ARBA00022989"/>
    </source>
</evidence>
<dbReference type="PANTHER" id="PTHR43823:SF3">
    <property type="entry name" value="MULTIDRUG EXPORT PROTEIN MEPA"/>
    <property type="match status" value="1"/>
</dbReference>
<dbReference type="Proteomes" id="UP000810292">
    <property type="component" value="Unassembled WGS sequence"/>
</dbReference>
<keyword evidence="2" id="KW-1003">Cell membrane</keyword>